<evidence type="ECO:0000259" key="5">
    <source>
        <dbReference type="Pfam" id="PF00905"/>
    </source>
</evidence>
<dbReference type="PANTHER" id="PTHR30627:SF24">
    <property type="entry name" value="PENICILLIN-BINDING PROTEIN 4B"/>
    <property type="match status" value="1"/>
</dbReference>
<sequence length="658" mass="67696">MSPRHLRRILAAGASVAMAATVTACAAEPSPEVAVRTFLLDWQAGDYEAAARQTDGDVEDVAQALRQARDQLDMAALRLGLGPISREGDSATATFEVQADLGIGDPVWSYEGSMPLARSGSGWAIQWSPAVIHPRLGEGERLAVTYDVPDRGQIYDRNENPLVGGTDVVAFGVRPARLDDVSEGVTALAELLDEDPEPLLNRVRSAPPEEFQPLVLMRANDVAPSLLTRAGRIAGVETAELTMPLNPTMAAGVIGDVAGTAEHKVSSRVSGPYQAGDTVGLGGLQSVFQQQLAGTATTKIVTLDQQGRQTEVLEEWPGESSGSLTTTLDSVVQEAAEGSLAGISAIVRNAAVVAVDARTGEVLAAADQPDTTDHAGTFTSEYLPGEAFTIVSAAALLGTGEVTADTPVACDPELNVGDRTFSNAGGQLWGQPTLTQNFANACTTAFAGLGERVGPDRLAETAADFGIGGDWGLTVPTYPGEISVADGAAGTAAALVGAEGVRVSPLTMALAAGAVADGSWHPPRLVTGDEEPEETTPGVELDPDTVQALRAMMRATVQEGAGTGANIGTVPVHGQTGTAPQQVDGEDVVVQWFVGFQGQIAFAAAIEVTPDAGGYSYAVGAIADFLQRLPYDYVEDIGASEEAQAAGTGAAAGAGPAY</sequence>
<dbReference type="InterPro" id="IPR005311">
    <property type="entry name" value="PBP_dimer"/>
</dbReference>
<evidence type="ECO:0000256" key="3">
    <source>
        <dbReference type="ARBA" id="ARBA00023136"/>
    </source>
</evidence>
<feature type="signal peptide" evidence="4">
    <location>
        <begin position="1"/>
        <end position="26"/>
    </location>
</feature>
<dbReference type="SUPFAM" id="SSF56519">
    <property type="entry name" value="Penicillin binding protein dimerisation domain"/>
    <property type="match status" value="1"/>
</dbReference>
<dbReference type="SUPFAM" id="SSF56601">
    <property type="entry name" value="beta-lactamase/transpeptidase-like"/>
    <property type="match status" value="1"/>
</dbReference>
<evidence type="ECO:0000259" key="6">
    <source>
        <dbReference type="Pfam" id="PF03717"/>
    </source>
</evidence>
<dbReference type="Gene3D" id="3.40.710.10">
    <property type="entry name" value="DD-peptidase/beta-lactamase superfamily"/>
    <property type="match status" value="1"/>
</dbReference>
<accession>A0ABW2KE95</accession>
<keyword evidence="3" id="KW-0472">Membrane</keyword>
<feature type="domain" description="Penicillin-binding protein dimerisation" evidence="6">
    <location>
        <begin position="148"/>
        <end position="312"/>
    </location>
</feature>
<comment type="caution">
    <text evidence="8">The sequence shown here is derived from an EMBL/GenBank/DDBJ whole genome shotgun (WGS) entry which is preliminary data.</text>
</comment>
<keyword evidence="4" id="KW-0732">Signal</keyword>
<comment type="subcellular location">
    <subcellularLocation>
        <location evidence="1">Membrane</location>
    </subcellularLocation>
</comment>
<feature type="chain" id="PRO_5045339109" evidence="4">
    <location>
        <begin position="27"/>
        <end position="658"/>
    </location>
</feature>
<dbReference type="InterPro" id="IPR050515">
    <property type="entry name" value="Beta-lactam/transpept"/>
</dbReference>
<proteinExistence type="inferred from homology"/>
<evidence type="ECO:0000313" key="9">
    <source>
        <dbReference type="Proteomes" id="UP001596540"/>
    </source>
</evidence>
<feature type="domain" description="NTF2-like N-terminal transpeptidase" evidence="7">
    <location>
        <begin position="31"/>
        <end position="139"/>
    </location>
</feature>
<dbReference type="Pfam" id="PF03717">
    <property type="entry name" value="PBP_dimer"/>
    <property type="match status" value="1"/>
</dbReference>
<gene>
    <name evidence="8" type="ORF">ACFQRF_07445</name>
</gene>
<dbReference type="RefSeq" id="WP_379869948.1">
    <property type="nucleotide sequence ID" value="NZ_JBHTBH010000003.1"/>
</dbReference>
<dbReference type="PROSITE" id="PS51257">
    <property type="entry name" value="PROKAR_LIPOPROTEIN"/>
    <property type="match status" value="1"/>
</dbReference>
<name>A0ABW2KE95_9ACTN</name>
<comment type="similarity">
    <text evidence="2">Belongs to the transpeptidase family.</text>
</comment>
<evidence type="ECO:0000313" key="8">
    <source>
        <dbReference type="EMBL" id="MFC7327576.1"/>
    </source>
</evidence>
<dbReference type="Pfam" id="PF05223">
    <property type="entry name" value="MecA_N"/>
    <property type="match status" value="1"/>
</dbReference>
<dbReference type="Proteomes" id="UP001596540">
    <property type="component" value="Unassembled WGS sequence"/>
</dbReference>
<evidence type="ECO:0000259" key="7">
    <source>
        <dbReference type="Pfam" id="PF05223"/>
    </source>
</evidence>
<evidence type="ECO:0000256" key="1">
    <source>
        <dbReference type="ARBA" id="ARBA00004370"/>
    </source>
</evidence>
<evidence type="ECO:0000256" key="2">
    <source>
        <dbReference type="ARBA" id="ARBA00007171"/>
    </source>
</evidence>
<organism evidence="8 9">
    <name type="scientific">Marinactinospora rubrisoli</name>
    <dbReference type="NCBI Taxonomy" id="2715399"/>
    <lineage>
        <taxon>Bacteria</taxon>
        <taxon>Bacillati</taxon>
        <taxon>Actinomycetota</taxon>
        <taxon>Actinomycetes</taxon>
        <taxon>Streptosporangiales</taxon>
        <taxon>Nocardiopsidaceae</taxon>
        <taxon>Marinactinospora</taxon>
    </lineage>
</organism>
<dbReference type="InterPro" id="IPR012338">
    <property type="entry name" value="Beta-lactam/transpept-like"/>
</dbReference>
<dbReference type="InterPro" id="IPR001460">
    <property type="entry name" value="PCN-bd_Tpept"/>
</dbReference>
<dbReference type="Pfam" id="PF00905">
    <property type="entry name" value="Transpeptidase"/>
    <property type="match status" value="1"/>
</dbReference>
<dbReference type="InterPro" id="IPR036138">
    <property type="entry name" value="PBP_dimer_sf"/>
</dbReference>
<dbReference type="EMBL" id="JBHTBH010000003">
    <property type="protein sequence ID" value="MFC7327576.1"/>
    <property type="molecule type" value="Genomic_DNA"/>
</dbReference>
<keyword evidence="9" id="KW-1185">Reference proteome</keyword>
<reference evidence="9" key="1">
    <citation type="journal article" date="2019" name="Int. J. Syst. Evol. Microbiol.">
        <title>The Global Catalogue of Microorganisms (GCM) 10K type strain sequencing project: providing services to taxonomists for standard genome sequencing and annotation.</title>
        <authorList>
            <consortium name="The Broad Institute Genomics Platform"/>
            <consortium name="The Broad Institute Genome Sequencing Center for Infectious Disease"/>
            <person name="Wu L."/>
            <person name="Ma J."/>
        </authorList>
    </citation>
    <scope>NUCLEOTIDE SEQUENCE [LARGE SCALE GENOMIC DNA]</scope>
    <source>
        <strain evidence="9">CGMCC 4.7382</strain>
    </source>
</reference>
<dbReference type="Gene3D" id="3.30.1390.30">
    <property type="entry name" value="Penicillin-binding protein 2a, domain 3"/>
    <property type="match status" value="1"/>
</dbReference>
<dbReference type="Gene3D" id="3.90.1310.10">
    <property type="entry name" value="Penicillin-binding protein 2a (Domain 2)"/>
    <property type="match status" value="1"/>
</dbReference>
<evidence type="ECO:0000256" key="4">
    <source>
        <dbReference type="SAM" id="SignalP"/>
    </source>
</evidence>
<protein>
    <submittedName>
        <fullName evidence="8">Penicillin-binding transpeptidase domain-containing protein</fullName>
    </submittedName>
</protein>
<feature type="domain" description="Penicillin-binding protein transpeptidase" evidence="5">
    <location>
        <begin position="351"/>
        <end position="616"/>
    </location>
</feature>
<dbReference type="InterPro" id="IPR007887">
    <property type="entry name" value="MecA_N"/>
</dbReference>
<dbReference type="PANTHER" id="PTHR30627">
    <property type="entry name" value="PEPTIDOGLYCAN D,D-TRANSPEPTIDASE"/>
    <property type="match status" value="1"/>
</dbReference>